<dbReference type="AlphaFoldDB" id="A0AAV6XRX2"/>
<evidence type="ECO:0000313" key="2">
    <source>
        <dbReference type="Proteomes" id="UP000826271"/>
    </source>
</evidence>
<keyword evidence="2" id="KW-1185">Reference proteome</keyword>
<evidence type="ECO:0000313" key="1">
    <source>
        <dbReference type="EMBL" id="KAG8382897.1"/>
    </source>
</evidence>
<reference evidence="1" key="1">
    <citation type="submission" date="2019-10" db="EMBL/GenBank/DDBJ databases">
        <authorList>
            <person name="Zhang R."/>
            <person name="Pan Y."/>
            <person name="Wang J."/>
            <person name="Ma R."/>
            <person name="Yu S."/>
        </authorList>
    </citation>
    <scope>NUCLEOTIDE SEQUENCE</scope>
    <source>
        <strain evidence="1">LA-IB0</strain>
        <tissue evidence="1">Leaf</tissue>
    </source>
</reference>
<accession>A0AAV6XRX2</accession>
<comment type="caution">
    <text evidence="1">The sequence shown here is derived from an EMBL/GenBank/DDBJ whole genome shotgun (WGS) entry which is preliminary data.</text>
</comment>
<name>A0AAV6XRX2_9LAMI</name>
<dbReference type="Proteomes" id="UP000826271">
    <property type="component" value="Unassembled WGS sequence"/>
</dbReference>
<organism evidence="1 2">
    <name type="scientific">Buddleja alternifolia</name>
    <dbReference type="NCBI Taxonomy" id="168488"/>
    <lineage>
        <taxon>Eukaryota</taxon>
        <taxon>Viridiplantae</taxon>
        <taxon>Streptophyta</taxon>
        <taxon>Embryophyta</taxon>
        <taxon>Tracheophyta</taxon>
        <taxon>Spermatophyta</taxon>
        <taxon>Magnoliopsida</taxon>
        <taxon>eudicotyledons</taxon>
        <taxon>Gunneridae</taxon>
        <taxon>Pentapetalae</taxon>
        <taxon>asterids</taxon>
        <taxon>lamiids</taxon>
        <taxon>Lamiales</taxon>
        <taxon>Scrophulariaceae</taxon>
        <taxon>Buddlejeae</taxon>
        <taxon>Buddleja</taxon>
    </lineage>
</organism>
<dbReference type="EMBL" id="WHWC01000005">
    <property type="protein sequence ID" value="KAG8382897.1"/>
    <property type="molecule type" value="Genomic_DNA"/>
</dbReference>
<gene>
    <name evidence="1" type="ORF">BUALT_Bualt05G0127400</name>
</gene>
<sequence length="103" mass="11868">MKRQRGNRPTKVTKKKLAVKAEEAAKEKVEERVDTKDSVVTVEETAEWASIWTGVDEEMSWATSWCPFWELEAMGDAYDVLFGDVLWDYDIWDLKTSLNAPIP</sequence>
<proteinExistence type="predicted"/>
<protein>
    <submittedName>
        <fullName evidence="1">Uncharacterized protein</fullName>
    </submittedName>
</protein>